<keyword evidence="2" id="KW-1185">Reference proteome</keyword>
<proteinExistence type="predicted"/>
<sequence length="1244" mass="140208">MPPMNRMAPMNPMAQMNPGPFTSTIPHPWLPMLPPAPPPSSAFWETTNVSDRLKELNDTIELAKSMEKELEALIRIKDGKGSMEGVDDGSMLRLSRFLEENRIDLVSQESLSLRAANDIMSKLGAQLEPFRVVTNETSPWEEKSAAVRLANKMQKSRRNKQWRKRKRRRIAEMLVKEREQFDQADQEADEWRARELAKDIAKRKVEKMKEIAKLKAKEEKKRLESELELVLIVEKLQELRSLRIQKLKKQGHFLPEEDDKFLERVRAAVEEEERQATAAADTDAAKGAIATAEESRKAIHGCGPDSNVVRGNEGGNEDGEDKTVESENRKGSGMVTDKDSGNQGSEGQIHGGAYDSVASLPIEFYHYYHGSNTDLGTLVEVRRTWDQYIRPGGSRIPGHWVQPPKPADEIWASYLVFRGISSNSVPEGASMVVPSAMSAFRTQRHGFKHAYNVSIPENLHKIALDVHDDVDGDEALEIYNSPDRNGHLSTDRRFSNSSAHSHSPLANGFDSPYHSEIGQYKEEIKRLQESESEIKALSVNYAALLKEKEDWISRLNEENGLLRRNLESTNGALNSPRNESFKTSTNSPNGVKGSTDQSPNWQQKAFLKNRSVGNRTNNGFVSKHDELSNGIAQSIQPDSTQTTTESKRSDIQGNEKDLADLLEEKNRSLAAIQATHESQIKSLGLELEKERDKLANIQIQLQEEQKLNGSFQEELNLLKVDKNKTDGKMNEIRDELNQKIAEVRRLQMELNKRENAEADGIADGLKTVIASLEKENNDLKKEKVELQAALKTASNSSGHKLAHDGQENLNKQSNTSNENAQSLESFPGKEKMEQLMQKLEKDLKEARHQRDKALQELNRLKKHLLDKESEESEKMDEDNKIIEELREKNEYQKQQMLHLQKALKQAIASQDEVKIANNNELQKHREIIDDLNRKLTSCISTIDAKNVELLNLQTALGQYYAEIEAKEHLEGDLAHAREESVKLAELLKGAHEQSEISRKEKEDILEKLSQAERMVAEGRNRVNKLEEDNAKLRRALEQNMSRINRMSMDSDYFVDRRIVIKLLVTYFQRNHSKEVLDLMVRMLGFSEEDKQRIGVAQQGTGKGVVRGVLGLPGRLVGGILSGGSAEANANMASENQSFADLWVDFLLKETEEREKRESAEATNTSKGNQHNRSPSDTVAASPVLDPGANAASSFSRLSPSLNHNSPILSRGNILQSEQSESEFSTVPLNSSERASQVSRLLPRY</sequence>
<protein>
    <submittedName>
        <fullName evidence="1">Uncharacterized protein</fullName>
    </submittedName>
</protein>
<name>A0ACB7ZAW1_9ERIC</name>
<comment type="caution">
    <text evidence="1">The sequence shown here is derived from an EMBL/GenBank/DDBJ whole genome shotgun (WGS) entry which is preliminary data.</text>
</comment>
<dbReference type="Proteomes" id="UP000828048">
    <property type="component" value="Chromosome 12"/>
</dbReference>
<dbReference type="EMBL" id="CM037162">
    <property type="protein sequence ID" value="KAH7862563.1"/>
    <property type="molecule type" value="Genomic_DNA"/>
</dbReference>
<evidence type="ECO:0000313" key="2">
    <source>
        <dbReference type="Proteomes" id="UP000828048"/>
    </source>
</evidence>
<reference evidence="1 2" key="1">
    <citation type="journal article" date="2021" name="Hortic Res">
        <title>High-quality reference genome and annotation aids understanding of berry development for evergreen blueberry (Vaccinium darrowii).</title>
        <authorList>
            <person name="Yu J."/>
            <person name="Hulse-Kemp A.M."/>
            <person name="Babiker E."/>
            <person name="Staton M."/>
        </authorList>
    </citation>
    <scope>NUCLEOTIDE SEQUENCE [LARGE SCALE GENOMIC DNA]</scope>
    <source>
        <strain evidence="2">cv. NJ 8807/NJ 8810</strain>
        <tissue evidence="1">Young leaf</tissue>
    </source>
</reference>
<gene>
    <name evidence="1" type="ORF">Vadar_006508</name>
</gene>
<evidence type="ECO:0000313" key="1">
    <source>
        <dbReference type="EMBL" id="KAH7862563.1"/>
    </source>
</evidence>
<accession>A0ACB7ZAW1</accession>
<organism evidence="1 2">
    <name type="scientific">Vaccinium darrowii</name>
    <dbReference type="NCBI Taxonomy" id="229202"/>
    <lineage>
        <taxon>Eukaryota</taxon>
        <taxon>Viridiplantae</taxon>
        <taxon>Streptophyta</taxon>
        <taxon>Embryophyta</taxon>
        <taxon>Tracheophyta</taxon>
        <taxon>Spermatophyta</taxon>
        <taxon>Magnoliopsida</taxon>
        <taxon>eudicotyledons</taxon>
        <taxon>Gunneridae</taxon>
        <taxon>Pentapetalae</taxon>
        <taxon>asterids</taxon>
        <taxon>Ericales</taxon>
        <taxon>Ericaceae</taxon>
        <taxon>Vaccinioideae</taxon>
        <taxon>Vaccinieae</taxon>
        <taxon>Vaccinium</taxon>
    </lineage>
</organism>